<dbReference type="Pfam" id="PF22537">
    <property type="entry name" value="WbmS-like"/>
    <property type="match status" value="1"/>
</dbReference>
<gene>
    <name evidence="1" type="ORF">MTR66_14885</name>
</gene>
<evidence type="ECO:0000313" key="2">
    <source>
        <dbReference type="Proteomes" id="UP001202281"/>
    </source>
</evidence>
<protein>
    <submittedName>
        <fullName evidence="1">Uncharacterized protein</fullName>
    </submittedName>
</protein>
<dbReference type="Gene3D" id="3.20.20.370">
    <property type="entry name" value="Glycoside hydrolase/deacetylase"/>
    <property type="match status" value="1"/>
</dbReference>
<comment type="caution">
    <text evidence="1">The sequence shown here is derived from an EMBL/GenBank/DDBJ whole genome shotgun (WGS) entry which is preliminary data.</text>
</comment>
<proteinExistence type="predicted"/>
<accession>A0ABT0BTU5</accession>
<evidence type="ECO:0000313" key="1">
    <source>
        <dbReference type="EMBL" id="MCJ2188099.1"/>
    </source>
</evidence>
<dbReference type="InterPro" id="IPR054492">
    <property type="entry name" value="WbmS-like"/>
</dbReference>
<name>A0ABT0BTU5_9SPHN</name>
<sequence>MATGQFVLTGDVDWASEHCLRSYIEHAASHGIVPTLFVTHPSAVIEEAAAAGKVHLGIHPNFMPGSTHGASPEQILDYVFDLVPQPVAARSHCFFDNSHVAAALARRGITVDSNICCHMQPELPVLQHWNGIKRLPVFFEDDVHWERGGEWTFARYQAAFATPGLKILNFHPFMWALNVPDAEFYTAHRAHIPALTGDQAQAMRFRGPGSATFLDDIIRWVRQTGGEFISLPQLCETLQR</sequence>
<dbReference type="RefSeq" id="WP_243922430.1">
    <property type="nucleotide sequence ID" value="NZ_JALHLG010000024.1"/>
</dbReference>
<dbReference type="EMBL" id="JALHLG010000024">
    <property type="protein sequence ID" value="MCJ2188099.1"/>
    <property type="molecule type" value="Genomic_DNA"/>
</dbReference>
<reference evidence="1 2" key="1">
    <citation type="submission" date="2022-04" db="EMBL/GenBank/DDBJ databases">
        <title>Identification of a novel bacterium isolated from mangrove sediments.</title>
        <authorList>
            <person name="Pan X."/>
        </authorList>
    </citation>
    <scope>NUCLEOTIDE SEQUENCE [LARGE SCALE GENOMIC DNA]</scope>
    <source>
        <strain evidence="1 2">B2638</strain>
    </source>
</reference>
<dbReference type="Proteomes" id="UP001202281">
    <property type="component" value="Unassembled WGS sequence"/>
</dbReference>
<organism evidence="1 2">
    <name type="scientific">Novosphingobium beihaiensis</name>
    <dbReference type="NCBI Taxonomy" id="2930389"/>
    <lineage>
        <taxon>Bacteria</taxon>
        <taxon>Pseudomonadati</taxon>
        <taxon>Pseudomonadota</taxon>
        <taxon>Alphaproteobacteria</taxon>
        <taxon>Sphingomonadales</taxon>
        <taxon>Sphingomonadaceae</taxon>
        <taxon>Novosphingobium</taxon>
    </lineage>
</organism>
<keyword evidence="2" id="KW-1185">Reference proteome</keyword>